<reference evidence="1" key="1">
    <citation type="submission" date="2013-07" db="EMBL/GenBank/DDBJ databases">
        <title>The genome of an arbuscular mycorrhizal fungus provides insights into the evolution of the oldest plant symbiosis.</title>
        <authorList>
            <consortium name="DOE Joint Genome Institute"/>
            <person name="Tisserant E."/>
            <person name="Malbreil M."/>
            <person name="Kuo A."/>
            <person name="Kohler A."/>
            <person name="Symeonidi A."/>
            <person name="Balestrini R."/>
            <person name="Charron P."/>
            <person name="Duensing N."/>
            <person name="Frei-dit-Frey N."/>
            <person name="Gianinazzi-Pearson V."/>
            <person name="Gilbert B."/>
            <person name="Handa Y."/>
            <person name="Hijri M."/>
            <person name="Kaul R."/>
            <person name="Kawaguchi M."/>
            <person name="Krajinski F."/>
            <person name="Lammers P."/>
            <person name="Lapierre D."/>
            <person name="Masclaux F.G."/>
            <person name="Murat C."/>
            <person name="Morin E."/>
            <person name="Ndikumana S."/>
            <person name="Pagni M."/>
            <person name="Petitpierre D."/>
            <person name="Requena N."/>
            <person name="Rosikiewicz P."/>
            <person name="Riley R."/>
            <person name="Saito K."/>
            <person name="San Clemente H."/>
            <person name="Shapiro H."/>
            <person name="van Tuinen D."/>
            <person name="Becard G."/>
            <person name="Bonfante P."/>
            <person name="Paszkowski U."/>
            <person name="Shachar-Hill Y."/>
            <person name="Young J.P."/>
            <person name="Sanders I.R."/>
            <person name="Henrissat B."/>
            <person name="Rensing S.A."/>
            <person name="Grigoriev I.V."/>
            <person name="Corradi N."/>
            <person name="Roux C."/>
            <person name="Martin F."/>
        </authorList>
    </citation>
    <scope>NUCLEOTIDE SEQUENCE</scope>
    <source>
        <strain evidence="1">DAOM 197198</strain>
    </source>
</reference>
<name>U9U560_RHIID</name>
<organism evidence="1">
    <name type="scientific">Rhizophagus irregularis (strain DAOM 181602 / DAOM 197198 / MUCL 43194)</name>
    <name type="common">Arbuscular mycorrhizal fungus</name>
    <name type="synonym">Glomus intraradices</name>
    <dbReference type="NCBI Taxonomy" id="747089"/>
    <lineage>
        <taxon>Eukaryota</taxon>
        <taxon>Fungi</taxon>
        <taxon>Fungi incertae sedis</taxon>
        <taxon>Mucoromycota</taxon>
        <taxon>Glomeromycotina</taxon>
        <taxon>Glomeromycetes</taxon>
        <taxon>Glomerales</taxon>
        <taxon>Glomeraceae</taxon>
        <taxon>Rhizophagus</taxon>
    </lineage>
</organism>
<evidence type="ECO:0000313" key="1">
    <source>
        <dbReference type="EMBL" id="ESA15504.1"/>
    </source>
</evidence>
<proteinExistence type="predicted"/>
<dbReference type="HOGENOM" id="CLU_1993791_0_0_1"/>
<dbReference type="EMBL" id="KI281940">
    <property type="protein sequence ID" value="ESA15504.1"/>
    <property type="molecule type" value="Genomic_DNA"/>
</dbReference>
<sequence length="125" mass="14869">MFMRVNYINYSESEPNDSGSVNRGTDTTGLILKLCNCGSVRLFCWLVRRRRYAWLVSAQMQKSRYIVTRNYRNYSDISFERFIIIDPHLSSYKSWNYHICVHLVNNHAMKNLSISENFPNSRFLQ</sequence>
<accession>U9U560</accession>
<dbReference type="AlphaFoldDB" id="U9U560"/>
<protein>
    <submittedName>
        <fullName evidence="1">Uncharacterized protein</fullName>
    </submittedName>
</protein>
<gene>
    <name evidence="1" type="ORF">GLOINDRAFT_94912</name>
</gene>